<evidence type="ECO:0000313" key="1">
    <source>
        <dbReference type="EMBL" id="MBE1582538.1"/>
    </source>
</evidence>
<proteinExistence type="predicted"/>
<reference evidence="1 2" key="1">
    <citation type="submission" date="2020-10" db="EMBL/GenBank/DDBJ databases">
        <title>Sequencing the genomes of 1000 actinobacteria strains.</title>
        <authorList>
            <person name="Klenk H.-P."/>
        </authorList>
    </citation>
    <scope>NUCLEOTIDE SEQUENCE [LARGE SCALE GENOMIC DNA]</scope>
    <source>
        <strain evidence="1 2">DSM 43173</strain>
    </source>
</reference>
<organism evidence="1 2">
    <name type="scientific">Nonomuraea angiospora</name>
    <dbReference type="NCBI Taxonomy" id="46172"/>
    <lineage>
        <taxon>Bacteria</taxon>
        <taxon>Bacillati</taxon>
        <taxon>Actinomycetota</taxon>
        <taxon>Actinomycetes</taxon>
        <taxon>Streptosporangiales</taxon>
        <taxon>Streptosporangiaceae</taxon>
        <taxon>Nonomuraea</taxon>
    </lineage>
</organism>
<comment type="caution">
    <text evidence="1">The sequence shown here is derived from an EMBL/GenBank/DDBJ whole genome shotgun (WGS) entry which is preliminary data.</text>
</comment>
<evidence type="ECO:0000313" key="2">
    <source>
        <dbReference type="Proteomes" id="UP000633509"/>
    </source>
</evidence>
<dbReference type="EMBL" id="JADBEK010000001">
    <property type="protein sequence ID" value="MBE1582538.1"/>
    <property type="molecule type" value="Genomic_DNA"/>
</dbReference>
<accession>A0ABR9LQH4</accession>
<sequence length="38" mass="4064">MQTTLVACAVVLVAAALLCFLFKTGPVQNRQAETALRD</sequence>
<keyword evidence="2" id="KW-1185">Reference proteome</keyword>
<gene>
    <name evidence="1" type="ORF">H4W80_000796</name>
</gene>
<dbReference type="Proteomes" id="UP000633509">
    <property type="component" value="Unassembled WGS sequence"/>
</dbReference>
<name>A0ABR9LQH4_9ACTN</name>
<protein>
    <submittedName>
        <fullName evidence="1">Uncharacterized protein</fullName>
    </submittedName>
</protein>